<sequence length="893" mass="97806">MSANAGEGEGDQRRLLQKEDSISGLSAAAIASPKSTKSPNPASSPILRQGYHRMDSSPGLDDAILRHSPKPSINPFFENDEQQLRGLGISDRRTSIPRVPVGSRTSMHSPTPSNPFVSPLDSPRITEPSYVYNGDGLARDTPRIEEEQDVTKGRNSQFTEEFNTEEDGGNKGMENNHSHNNHLDCPSIEQFYSKRASWLSISILGLSLYSTIFSGIWLVLAIAQPRYGRNIRSGGSFPPSTASTVFALFAKTIELSFVTVFVTFLGQVLSRRSLAKSSRGMTIAEMTMRTWVIQPGFMITHGQHLYHVGISFLGAITLVAAFIAMFYTTASDALVSPHLKFGGWEHKMMYGSVQSSYANPNFIKANCQTPITAVMDPVEGGNECIALDYAGQAYHNSIAYMSTWAGIRAAGGTSTKLAKRPQAPGMLYDNTTVTGRWILINTSDINAAHEKYNRVINNVSLAMPHAGILAAALDPKNSIIQPEDLAGVGQYSMRASVISPAVNVMCVNMNKTELKPIVYAEWEHAKTNSSSIPGQKVAWSGWESELQVLPGQNYTNTTVVDDIFEWGEKYGRQTPIFPMLPIDYNTITNISAANYSDSVYLLAKSPNITDYTLCQLRSFVSPSCSTYYNVSGTTGGHIEARCEDEDDDMAYSKSVPDAPTVRSSDWRNVAAQWMLATSMDSGTTNANASIARLLSQLIVPASGGLNNSLPSLAEHLSVMIGSTLLSSTTLSSYYHYWDHTDAELTEPEYRPFNASIVSQQYTSGFTSKWEGIFYIVLLLVFATNAFCLVYLFMRSGLVTDYTEPQNLFALAVNSPQSHAVAGSCGAGPKGEQLNVNWHVDRADKSGHFFFKNAGRGNGSVNVPQDFELRKRPSGISRSLTSYSRLSKKRTSFL</sequence>
<dbReference type="OrthoDB" id="4721035at2759"/>
<dbReference type="EMBL" id="QGMH01000186">
    <property type="protein sequence ID" value="TVY23351.1"/>
    <property type="molecule type" value="Genomic_DNA"/>
</dbReference>
<keyword evidence="4" id="KW-1185">Reference proteome</keyword>
<dbReference type="RefSeq" id="XP_031002139.1">
    <property type="nucleotide sequence ID" value="XM_031153114.1"/>
</dbReference>
<feature type="compositionally biased region" description="Basic and acidic residues" evidence="1">
    <location>
        <begin position="137"/>
        <end position="152"/>
    </location>
</feature>
<name>A0A8H8TXW5_9HELO</name>
<feature type="compositionally biased region" description="Polar residues" evidence="1">
    <location>
        <begin position="103"/>
        <end position="116"/>
    </location>
</feature>
<gene>
    <name evidence="3" type="ORF">LHYA1_G008194</name>
</gene>
<evidence type="ECO:0000313" key="4">
    <source>
        <dbReference type="Proteomes" id="UP000431533"/>
    </source>
</evidence>
<dbReference type="Proteomes" id="UP000431533">
    <property type="component" value="Unassembled WGS sequence"/>
</dbReference>
<feature type="transmembrane region" description="Helical" evidence="2">
    <location>
        <begin position="772"/>
        <end position="793"/>
    </location>
</feature>
<dbReference type="AlphaFoldDB" id="A0A8H8TXW5"/>
<comment type="caution">
    <text evidence="3">The sequence shown here is derived from an EMBL/GenBank/DDBJ whole genome shotgun (WGS) entry which is preliminary data.</text>
</comment>
<feature type="transmembrane region" description="Helical" evidence="2">
    <location>
        <begin position="305"/>
        <end position="327"/>
    </location>
</feature>
<keyword evidence="2" id="KW-0472">Membrane</keyword>
<organism evidence="3 4">
    <name type="scientific">Lachnellula hyalina</name>
    <dbReference type="NCBI Taxonomy" id="1316788"/>
    <lineage>
        <taxon>Eukaryota</taxon>
        <taxon>Fungi</taxon>
        <taxon>Dikarya</taxon>
        <taxon>Ascomycota</taxon>
        <taxon>Pezizomycotina</taxon>
        <taxon>Leotiomycetes</taxon>
        <taxon>Helotiales</taxon>
        <taxon>Lachnaceae</taxon>
        <taxon>Lachnellula</taxon>
    </lineage>
</organism>
<keyword evidence="2" id="KW-0812">Transmembrane</keyword>
<feature type="region of interest" description="Disordered" evidence="1">
    <location>
        <begin position="1"/>
        <end position="176"/>
    </location>
</feature>
<feature type="compositionally biased region" description="Polar residues" evidence="1">
    <location>
        <begin position="33"/>
        <end position="43"/>
    </location>
</feature>
<feature type="compositionally biased region" description="Basic and acidic residues" evidence="1">
    <location>
        <begin position="10"/>
        <end position="21"/>
    </location>
</feature>
<evidence type="ECO:0000313" key="3">
    <source>
        <dbReference type="EMBL" id="TVY23351.1"/>
    </source>
</evidence>
<protein>
    <recommendedName>
        <fullName evidence="5">Mcm2 3 5 family protein</fullName>
    </recommendedName>
</protein>
<reference evidence="3 4" key="1">
    <citation type="submission" date="2018-05" db="EMBL/GenBank/DDBJ databases">
        <title>Genome sequencing and assembly of the regulated plant pathogen Lachnellula willkommii and related sister species for the development of diagnostic species identification markers.</title>
        <authorList>
            <person name="Giroux E."/>
            <person name="Bilodeau G."/>
        </authorList>
    </citation>
    <scope>NUCLEOTIDE SEQUENCE [LARGE SCALE GENOMIC DNA]</scope>
    <source>
        <strain evidence="3 4">CBS 185.66</strain>
    </source>
</reference>
<feature type="compositionally biased region" description="Low complexity" evidence="1">
    <location>
        <begin position="22"/>
        <end position="32"/>
    </location>
</feature>
<proteinExistence type="predicted"/>
<keyword evidence="2" id="KW-1133">Transmembrane helix</keyword>
<evidence type="ECO:0000256" key="1">
    <source>
        <dbReference type="SAM" id="MobiDB-lite"/>
    </source>
</evidence>
<evidence type="ECO:0008006" key="5">
    <source>
        <dbReference type="Google" id="ProtNLM"/>
    </source>
</evidence>
<dbReference type="GeneID" id="41988392"/>
<feature type="transmembrane region" description="Helical" evidence="2">
    <location>
        <begin position="198"/>
        <end position="223"/>
    </location>
</feature>
<evidence type="ECO:0000256" key="2">
    <source>
        <dbReference type="SAM" id="Phobius"/>
    </source>
</evidence>
<accession>A0A8H8TXW5</accession>
<feature type="transmembrane region" description="Helical" evidence="2">
    <location>
        <begin position="243"/>
        <end position="269"/>
    </location>
</feature>